<evidence type="ECO:0000313" key="2">
    <source>
        <dbReference type="Proteomes" id="UP001224325"/>
    </source>
</evidence>
<organism evidence="1 2">
    <name type="scientific">Mariniflexile litorale</name>
    <dbReference type="NCBI Taxonomy" id="3045158"/>
    <lineage>
        <taxon>Bacteria</taxon>
        <taxon>Pseudomonadati</taxon>
        <taxon>Bacteroidota</taxon>
        <taxon>Flavobacteriia</taxon>
        <taxon>Flavobacteriales</taxon>
        <taxon>Flavobacteriaceae</taxon>
        <taxon>Mariniflexile</taxon>
    </lineage>
</organism>
<reference evidence="1" key="1">
    <citation type="submission" date="2024-04" db="EMBL/GenBank/DDBJ databases">
        <title>Mariniflexile litorale, isolated from the shallow sediments of the Sea of Japan.</title>
        <authorList>
            <person name="Romanenko L."/>
            <person name="Isaeva M."/>
        </authorList>
    </citation>
    <scope>NUCLEOTIDE SEQUENCE [LARGE SCALE GENOMIC DNA]</scope>
    <source>
        <strain evidence="1">KMM 9835</strain>
    </source>
</reference>
<protein>
    <submittedName>
        <fullName evidence="1">Uncharacterized protein</fullName>
    </submittedName>
</protein>
<dbReference type="KEGG" id="mlil:QLS71_002525"/>
<gene>
    <name evidence="1" type="ORF">QLS71_002525</name>
</gene>
<keyword evidence="2" id="KW-1185">Reference proteome</keyword>
<dbReference type="Proteomes" id="UP001224325">
    <property type="component" value="Chromosome"/>
</dbReference>
<name>A0AAU7EHX7_9FLAO</name>
<accession>A0AAU7EHX7</accession>
<dbReference type="Gene3D" id="2.60.120.10">
    <property type="entry name" value="Jelly Rolls"/>
    <property type="match status" value="1"/>
</dbReference>
<dbReference type="EMBL" id="CP155618">
    <property type="protein sequence ID" value="XBL14903.1"/>
    <property type="molecule type" value="Genomic_DNA"/>
</dbReference>
<sequence>MDIHNHYYNVISYVVTGHLFNTLYKSSELSPYTHTLYSGSYDKNGKRILKKTNKNYNLKKVAKNKINSGQLYIIDKSEIHRGEVPDSEFTITIVYTEKPVSPNPLVFGDINGKKEYEFHY</sequence>
<evidence type="ECO:0000313" key="1">
    <source>
        <dbReference type="EMBL" id="XBL14903.1"/>
    </source>
</evidence>
<proteinExistence type="predicted"/>
<dbReference type="InterPro" id="IPR014710">
    <property type="entry name" value="RmlC-like_jellyroll"/>
</dbReference>
<dbReference type="RefSeq" id="WP_348636593.1">
    <property type="nucleotide sequence ID" value="NZ_CP155618.1"/>
</dbReference>
<dbReference type="AlphaFoldDB" id="A0AAU7EHX7"/>